<keyword evidence="4" id="KW-1185">Reference proteome</keyword>
<evidence type="ECO:0000313" key="4">
    <source>
        <dbReference type="Proteomes" id="UP000092668"/>
    </source>
</evidence>
<feature type="compositionally biased region" description="Pro residues" evidence="1">
    <location>
        <begin position="1"/>
        <end position="11"/>
    </location>
</feature>
<evidence type="ECO:0000256" key="1">
    <source>
        <dbReference type="SAM" id="MobiDB-lite"/>
    </source>
</evidence>
<proteinExistence type="predicted"/>
<keyword evidence="2" id="KW-0472">Membrane</keyword>
<keyword evidence="2" id="KW-1133">Transmembrane helix</keyword>
<reference evidence="3 4" key="1">
    <citation type="submission" date="2015-06" db="EMBL/GenBank/DDBJ databases">
        <title>Genome sequence of Mycobacterium kumamotonense strain Roo.</title>
        <authorList>
            <person name="Greninger A.L."/>
            <person name="Cunningham G."/>
            <person name="Miller S."/>
        </authorList>
    </citation>
    <scope>NUCLEOTIDE SEQUENCE [LARGE SCALE GENOMIC DNA]</scope>
    <source>
        <strain evidence="3 4">Roo</strain>
    </source>
</reference>
<protein>
    <submittedName>
        <fullName evidence="3">Uncharacterized protein</fullName>
    </submittedName>
</protein>
<evidence type="ECO:0000313" key="3">
    <source>
        <dbReference type="EMBL" id="OBY29903.1"/>
    </source>
</evidence>
<dbReference type="PATRIC" id="fig|354243.3.peg.4247"/>
<organism evidence="3 4">
    <name type="scientific">Mycolicibacter kumamotonensis</name>
    <dbReference type="NCBI Taxonomy" id="354243"/>
    <lineage>
        <taxon>Bacteria</taxon>
        <taxon>Bacillati</taxon>
        <taxon>Actinomycetota</taxon>
        <taxon>Actinomycetes</taxon>
        <taxon>Mycobacteriales</taxon>
        <taxon>Mycobacteriaceae</taxon>
        <taxon>Mycolicibacter</taxon>
    </lineage>
</organism>
<sequence>MTGRFNPPPGWPVASGWLPPSDWQPDPSWPAAPAGWVFWVDEEAGGPATAGSAGKHPTQPGSLSAPVSRNLILILGIVGVVVLIVLAGGVATFLHGRGNTASHSGGPVDQWTEVSKTLPSTPVDLPAGAGTRVEVNVDGAASHMNVTSIEKWASDVNKHDEEALVQKCWTYPRSYIQDRYLADTARVADLMGRSPQMAQAGPMWTTGQSGDSSLVAWAEAKSDYACPEIVFAEDSRVRDDVILYRARRYILREQHNPVNRNDTAGNYPLTCEFVPGTISNIRNANPDDMAMVSSNSSGWVVRAGDVEITMHQEPGITCIESAR</sequence>
<feature type="region of interest" description="Disordered" evidence="1">
    <location>
        <begin position="1"/>
        <end position="26"/>
    </location>
</feature>
<dbReference type="EMBL" id="LFOE01000045">
    <property type="protein sequence ID" value="OBY29903.1"/>
    <property type="molecule type" value="Genomic_DNA"/>
</dbReference>
<dbReference type="AlphaFoldDB" id="A0A1B8SAY9"/>
<keyword evidence="2" id="KW-0812">Transmembrane</keyword>
<dbReference type="Proteomes" id="UP000092668">
    <property type="component" value="Unassembled WGS sequence"/>
</dbReference>
<evidence type="ECO:0000256" key="2">
    <source>
        <dbReference type="SAM" id="Phobius"/>
    </source>
</evidence>
<dbReference type="OrthoDB" id="4722202at2"/>
<gene>
    <name evidence="3" type="ORF">ACT18_20555</name>
</gene>
<comment type="caution">
    <text evidence="3">The sequence shown here is derived from an EMBL/GenBank/DDBJ whole genome shotgun (WGS) entry which is preliminary data.</text>
</comment>
<name>A0A1B8SAY9_9MYCO</name>
<accession>A0A1B8SAY9</accession>
<feature type="transmembrane region" description="Helical" evidence="2">
    <location>
        <begin position="71"/>
        <end position="94"/>
    </location>
</feature>
<dbReference type="RefSeq" id="WP_065289340.1">
    <property type="nucleotide sequence ID" value="NZ_LFOE01000045.1"/>
</dbReference>